<sequence>MHPPARSLLPSDTRRLQGLAFALAGAVAFSGKAILAKLMYRTGADAFAVIGLRMAIALPLFLIIAWWTGRAGQGAAPRVPLSRRERWQIAGLGFCGYYLASTFDFLGLQYISAALERAILYLNPAIVLLLSALWFRQRVSLAQVVAMALAYAGVMLVWGHDLDVAHMAAASAGGVSPGRAVAIGSVLVFLSATAYALYLIGSGRLVARVGSARLIGLASSIACVVTLVQWSVVWLGSGGTMGSLQGLPIEVYTLSLLNATACTVLPMWFVMRGVALLGASTASQIGMVGPLSTIWMASIWLDEPISTRLLAGTAVVVVAVLVLGRLGGTARKA</sequence>
<keyword evidence="2" id="KW-1003">Cell membrane</keyword>
<dbReference type="PANTHER" id="PTHR42920:SF5">
    <property type="entry name" value="EAMA DOMAIN-CONTAINING PROTEIN"/>
    <property type="match status" value="1"/>
</dbReference>
<feature type="domain" description="EamA" evidence="7">
    <location>
        <begin position="18"/>
        <end position="157"/>
    </location>
</feature>
<feature type="transmembrane region" description="Helical" evidence="6">
    <location>
        <begin position="212"/>
        <end position="232"/>
    </location>
</feature>
<feature type="transmembrane region" description="Helical" evidence="6">
    <location>
        <begin position="20"/>
        <end position="40"/>
    </location>
</feature>
<evidence type="ECO:0000256" key="4">
    <source>
        <dbReference type="ARBA" id="ARBA00022989"/>
    </source>
</evidence>
<dbReference type="InterPro" id="IPR037185">
    <property type="entry name" value="EmrE-like"/>
</dbReference>
<dbReference type="RefSeq" id="WP_109036724.1">
    <property type="nucleotide sequence ID" value="NZ_CP029210.1"/>
</dbReference>
<feature type="transmembrane region" description="Helical" evidence="6">
    <location>
        <begin position="180"/>
        <end position="200"/>
    </location>
</feature>
<comment type="subcellular location">
    <subcellularLocation>
        <location evidence="1">Cell membrane</location>
        <topology evidence="1">Multi-pass membrane protein</topology>
    </subcellularLocation>
</comment>
<name>A0A2U8FRN1_9BURK</name>
<dbReference type="GO" id="GO:0005886">
    <property type="term" value="C:plasma membrane"/>
    <property type="evidence" value="ECO:0007669"/>
    <property type="project" value="UniProtKB-SubCell"/>
</dbReference>
<gene>
    <name evidence="8" type="ORF">DEH84_09965</name>
</gene>
<feature type="transmembrane region" description="Helical" evidence="6">
    <location>
        <begin position="142"/>
        <end position="160"/>
    </location>
</feature>
<dbReference type="InterPro" id="IPR051258">
    <property type="entry name" value="Diverse_Substrate_Transporter"/>
</dbReference>
<keyword evidence="5 6" id="KW-0472">Membrane</keyword>
<keyword evidence="3 6" id="KW-0812">Transmembrane</keyword>
<feature type="transmembrane region" description="Helical" evidence="6">
    <location>
        <begin position="89"/>
        <end position="112"/>
    </location>
</feature>
<accession>A0A2U8FRN1</accession>
<dbReference type="Pfam" id="PF00892">
    <property type="entry name" value="EamA"/>
    <property type="match status" value="2"/>
</dbReference>
<dbReference type="AlphaFoldDB" id="A0A2U8FRN1"/>
<evidence type="ECO:0000256" key="6">
    <source>
        <dbReference type="SAM" id="Phobius"/>
    </source>
</evidence>
<protein>
    <submittedName>
        <fullName evidence="8">EamA family transporter</fullName>
    </submittedName>
</protein>
<evidence type="ECO:0000256" key="5">
    <source>
        <dbReference type="ARBA" id="ARBA00023136"/>
    </source>
</evidence>
<dbReference type="Proteomes" id="UP000244892">
    <property type="component" value="Chromosome"/>
</dbReference>
<keyword evidence="9" id="KW-1185">Reference proteome</keyword>
<feature type="transmembrane region" description="Helical" evidence="6">
    <location>
        <begin position="307"/>
        <end position="327"/>
    </location>
</feature>
<organism evidence="8 9">
    <name type="scientific">Aquabacterium olei</name>
    <dbReference type="NCBI Taxonomy" id="1296669"/>
    <lineage>
        <taxon>Bacteria</taxon>
        <taxon>Pseudomonadati</taxon>
        <taxon>Pseudomonadota</taxon>
        <taxon>Betaproteobacteria</taxon>
        <taxon>Burkholderiales</taxon>
        <taxon>Aquabacterium</taxon>
    </lineage>
</organism>
<feature type="transmembrane region" description="Helical" evidence="6">
    <location>
        <begin position="118"/>
        <end position="135"/>
    </location>
</feature>
<keyword evidence="4 6" id="KW-1133">Transmembrane helix</keyword>
<dbReference type="InterPro" id="IPR000620">
    <property type="entry name" value="EamA_dom"/>
</dbReference>
<proteinExistence type="predicted"/>
<evidence type="ECO:0000313" key="8">
    <source>
        <dbReference type="EMBL" id="AWI53725.1"/>
    </source>
</evidence>
<feature type="transmembrane region" description="Helical" evidence="6">
    <location>
        <begin position="282"/>
        <end position="301"/>
    </location>
</feature>
<evidence type="ECO:0000259" key="7">
    <source>
        <dbReference type="Pfam" id="PF00892"/>
    </source>
</evidence>
<evidence type="ECO:0000256" key="2">
    <source>
        <dbReference type="ARBA" id="ARBA00022475"/>
    </source>
</evidence>
<feature type="transmembrane region" description="Helical" evidence="6">
    <location>
        <begin position="252"/>
        <end position="270"/>
    </location>
</feature>
<feature type="domain" description="EamA" evidence="7">
    <location>
        <begin position="183"/>
        <end position="323"/>
    </location>
</feature>
<evidence type="ECO:0000256" key="3">
    <source>
        <dbReference type="ARBA" id="ARBA00022692"/>
    </source>
</evidence>
<dbReference type="OrthoDB" id="9813617at2"/>
<feature type="transmembrane region" description="Helical" evidence="6">
    <location>
        <begin position="46"/>
        <end position="68"/>
    </location>
</feature>
<reference evidence="8 9" key="1">
    <citation type="submission" date="2018-05" db="EMBL/GenBank/DDBJ databases">
        <title>complete genome sequence of Aquabacterium olei NBRC 110486.</title>
        <authorList>
            <person name="Tang B."/>
            <person name="Chang J."/>
            <person name="Zhang L."/>
            <person name="Yang H."/>
        </authorList>
    </citation>
    <scope>NUCLEOTIDE SEQUENCE [LARGE SCALE GENOMIC DNA]</scope>
    <source>
        <strain evidence="8 9">NBRC 110486</strain>
    </source>
</reference>
<dbReference type="SUPFAM" id="SSF103481">
    <property type="entry name" value="Multidrug resistance efflux transporter EmrE"/>
    <property type="match status" value="2"/>
</dbReference>
<dbReference type="PANTHER" id="PTHR42920">
    <property type="entry name" value="OS03G0707200 PROTEIN-RELATED"/>
    <property type="match status" value="1"/>
</dbReference>
<evidence type="ECO:0000313" key="9">
    <source>
        <dbReference type="Proteomes" id="UP000244892"/>
    </source>
</evidence>
<evidence type="ECO:0000256" key="1">
    <source>
        <dbReference type="ARBA" id="ARBA00004651"/>
    </source>
</evidence>
<dbReference type="KEGG" id="aon:DEH84_09965"/>
<dbReference type="EMBL" id="CP029210">
    <property type="protein sequence ID" value="AWI53725.1"/>
    <property type="molecule type" value="Genomic_DNA"/>
</dbReference>